<organism evidence="1 2">
    <name type="scientific">Fragilariopsis cylindrus CCMP1102</name>
    <dbReference type="NCBI Taxonomy" id="635003"/>
    <lineage>
        <taxon>Eukaryota</taxon>
        <taxon>Sar</taxon>
        <taxon>Stramenopiles</taxon>
        <taxon>Ochrophyta</taxon>
        <taxon>Bacillariophyta</taxon>
        <taxon>Bacillariophyceae</taxon>
        <taxon>Bacillariophycidae</taxon>
        <taxon>Bacillariales</taxon>
        <taxon>Bacillariaceae</taxon>
        <taxon>Fragilariopsis</taxon>
    </lineage>
</organism>
<dbReference type="KEGG" id="fcy:FRACYDRAFT_264194"/>
<keyword evidence="2" id="KW-1185">Reference proteome</keyword>
<dbReference type="EMBL" id="KV784375">
    <property type="protein sequence ID" value="OEU09544.1"/>
    <property type="molecule type" value="Genomic_DNA"/>
</dbReference>
<protein>
    <submittedName>
        <fullName evidence="1">Uncharacterized protein</fullName>
    </submittedName>
</protein>
<dbReference type="Proteomes" id="UP000095751">
    <property type="component" value="Unassembled WGS sequence"/>
</dbReference>
<name>A0A1E7EUR9_9STRA</name>
<proteinExistence type="predicted"/>
<sequence>MVMSVQCREEDSLVLLDTFGGLQLVGYRNEEQGLKSVFANVSIRYAAANLGRQDLSLTSAIKTTPFAEMVSILPSDESLLIDPGLSETFSELLALNLAAIAGTELNFSLFVQGDDAITGGECGDSDTYTLSIQQP</sequence>
<dbReference type="OrthoDB" id="48918at2759"/>
<evidence type="ECO:0000313" key="2">
    <source>
        <dbReference type="Proteomes" id="UP000095751"/>
    </source>
</evidence>
<dbReference type="InParanoid" id="A0A1E7EUR9"/>
<accession>A0A1E7EUR9</accession>
<reference evidence="1 2" key="1">
    <citation type="submission" date="2016-09" db="EMBL/GenBank/DDBJ databases">
        <title>Extensive genetic diversity and differential bi-allelic expression allows diatom success in the polar Southern Ocean.</title>
        <authorList>
            <consortium name="DOE Joint Genome Institute"/>
            <person name="Mock T."/>
            <person name="Otillar R.P."/>
            <person name="Strauss J."/>
            <person name="Dupont C."/>
            <person name="Frickenhaus S."/>
            <person name="Maumus F."/>
            <person name="Mcmullan M."/>
            <person name="Sanges R."/>
            <person name="Schmutz J."/>
            <person name="Toseland A."/>
            <person name="Valas R."/>
            <person name="Veluchamy A."/>
            <person name="Ward B.J."/>
            <person name="Allen A."/>
            <person name="Barry K."/>
            <person name="Falciatore A."/>
            <person name="Ferrante M."/>
            <person name="Fortunato A.E."/>
            <person name="Gloeckner G."/>
            <person name="Gruber A."/>
            <person name="Hipkin R."/>
            <person name="Janech M."/>
            <person name="Kroth P."/>
            <person name="Leese F."/>
            <person name="Lindquist E."/>
            <person name="Lyon B.R."/>
            <person name="Martin J."/>
            <person name="Mayer C."/>
            <person name="Parker M."/>
            <person name="Quesneville H."/>
            <person name="Raymond J."/>
            <person name="Uhlig C."/>
            <person name="Valentin K.U."/>
            <person name="Worden A.Z."/>
            <person name="Armbrust E.V."/>
            <person name="Bowler C."/>
            <person name="Green B."/>
            <person name="Moulton V."/>
            <person name="Van Oosterhout C."/>
            <person name="Grigoriev I."/>
        </authorList>
    </citation>
    <scope>NUCLEOTIDE SEQUENCE [LARGE SCALE GENOMIC DNA]</scope>
    <source>
        <strain evidence="1 2">CCMP1102</strain>
    </source>
</reference>
<evidence type="ECO:0000313" key="1">
    <source>
        <dbReference type="EMBL" id="OEU09544.1"/>
    </source>
</evidence>
<dbReference type="AlphaFoldDB" id="A0A1E7EUR9"/>
<gene>
    <name evidence="1" type="ORF">FRACYDRAFT_264194</name>
</gene>